<gene>
    <name evidence="1" type="ORF">G1H19_01245</name>
</gene>
<dbReference type="AlphaFoldDB" id="A0A7K3W9X5"/>
<comment type="caution">
    <text evidence="1">The sequence shown here is derived from an EMBL/GenBank/DDBJ whole genome shotgun (WGS) entry which is preliminary data.</text>
</comment>
<accession>A0A7K3W9X5</accession>
<reference evidence="1 2" key="1">
    <citation type="submission" date="2020-02" db="EMBL/GenBank/DDBJ databases">
        <title>The whole genome sequence of CPCC 205119.</title>
        <authorList>
            <person name="Jiang Z."/>
        </authorList>
    </citation>
    <scope>NUCLEOTIDE SEQUENCE [LARGE SCALE GENOMIC DNA]</scope>
    <source>
        <strain evidence="1 2">CPCC 205119</strain>
    </source>
</reference>
<organism evidence="1 2">
    <name type="scientific">Goekera deserti</name>
    <dbReference type="NCBI Taxonomy" id="2497753"/>
    <lineage>
        <taxon>Bacteria</taxon>
        <taxon>Bacillati</taxon>
        <taxon>Actinomycetota</taxon>
        <taxon>Actinomycetes</taxon>
        <taxon>Geodermatophilales</taxon>
        <taxon>Geodermatophilaceae</taxon>
        <taxon>Goekera</taxon>
    </lineage>
</organism>
<evidence type="ECO:0008006" key="3">
    <source>
        <dbReference type="Google" id="ProtNLM"/>
    </source>
</evidence>
<name>A0A7K3W9X5_9ACTN</name>
<dbReference type="RefSeq" id="WP_152731731.1">
    <property type="nucleotide sequence ID" value="NZ_JAABOZ010000006.1"/>
</dbReference>
<evidence type="ECO:0000313" key="2">
    <source>
        <dbReference type="Proteomes" id="UP000470470"/>
    </source>
</evidence>
<proteinExistence type="predicted"/>
<dbReference type="EMBL" id="JAAGWK010000003">
    <property type="protein sequence ID" value="NEL52640.1"/>
    <property type="molecule type" value="Genomic_DNA"/>
</dbReference>
<sequence>MIAPSLLSPRRPRSVVAVAVVGAVLALGTAGARADLPAGAGATVVGELVQVQPEDDPGHAGHTDGAPLSYVETADGAVRVPTGDVDDLPAGSTVRVTLGGEVADEASTEDGVEPARDVLSAAVVAAPPAEVPLAAAAGGVTNAVTVVMVTPAGVAQDGRTLDSIVNTVNGPVSQFWSGQSRGAVVIGVTASVGWTPLATSCSNPLGMWQEAASKVGWTAGPGKHLLLYVSAAAESQPGCSYGLAEVAPGIGAGGRAYVRDIVPTLVAHELGHNFGLGHSSGLQCDAAVDTGACQVAAYRDLYDVMGVSWERTGSLNAAQASLIGLLPPWETVALSAGSPATTVSLAPLSAASGVRGVRLAAADGRVYWLENRVAAGQDAWIGAPGTRFPLQTGVLVRRLGAGSDSSLLLDATPSGRAGWDGDVAAALPTGVPVTLGGFTLTVTAAGPGGATVTIAPAGGAAAPVAGSGDIGGSGSAYFLNDSFSGRANVVLSYGAPDDMAYSGDWDGNRSDSLMVRRGNTFFPRNVNSSGPASLSFVYGDPGDTVLVGDWDGNGTDTLAVRRGNQYFVKNSVTSGFADAVVSYGDPGDAVLVGDWDGNGTDSLAVRRGNQYFVRNTITSGFADSTFTYGDVGDRVVVGRWSPAQRGDTLAVRRDNQYFLRFSLTAGFADQVVAYGDPGDTAFAGDWDGNGLDSLGVRRP</sequence>
<dbReference type="Proteomes" id="UP000470470">
    <property type="component" value="Unassembled WGS sequence"/>
</dbReference>
<protein>
    <recommendedName>
        <fullName evidence="3">Peptidase M11 gametolysin domain-containing protein</fullName>
    </recommendedName>
</protein>
<keyword evidence="2" id="KW-1185">Reference proteome</keyword>
<evidence type="ECO:0000313" key="1">
    <source>
        <dbReference type="EMBL" id="NEL52640.1"/>
    </source>
</evidence>
<dbReference type="SUPFAM" id="SSF55486">
    <property type="entry name" value="Metalloproteases ('zincins'), catalytic domain"/>
    <property type="match status" value="1"/>
</dbReference>